<gene>
    <name evidence="3" type="ORF">UY55_C0002G0095</name>
</gene>
<evidence type="ECO:0000313" key="3">
    <source>
        <dbReference type="EMBL" id="KKW15039.1"/>
    </source>
</evidence>
<sequence length="130" mass="15055">MTQSFHWQFQVVYLSIPPTDSANMFRFILEILIMLSLGFILYLAAKTLPRIDDREEGVSGFKTHWFVVYLEKADERLKAVWEKMLRRAGVTVMKLGNSINVRLTKLKKESEKETALTDLSGEKKENGKEN</sequence>
<dbReference type="STRING" id="1618665.UY55_C0002G0095"/>
<keyword evidence="2" id="KW-1133">Transmembrane helix</keyword>
<name>A0A0G1Z7T3_9BACT</name>
<reference evidence="3 4" key="1">
    <citation type="journal article" date="2015" name="Nature">
        <title>rRNA introns, odd ribosomes, and small enigmatic genomes across a large radiation of phyla.</title>
        <authorList>
            <person name="Brown C.T."/>
            <person name="Hug L.A."/>
            <person name="Thomas B.C."/>
            <person name="Sharon I."/>
            <person name="Castelle C.J."/>
            <person name="Singh A."/>
            <person name="Wilkins M.J."/>
            <person name="Williams K.H."/>
            <person name="Banfield J.F."/>
        </authorList>
    </citation>
    <scope>NUCLEOTIDE SEQUENCE [LARGE SCALE GENOMIC DNA]</scope>
</reference>
<dbReference type="AlphaFoldDB" id="A0A0G1Z7T3"/>
<keyword evidence="2" id="KW-0812">Transmembrane</keyword>
<evidence type="ECO:0000256" key="1">
    <source>
        <dbReference type="SAM" id="MobiDB-lite"/>
    </source>
</evidence>
<proteinExistence type="predicted"/>
<feature type="region of interest" description="Disordered" evidence="1">
    <location>
        <begin position="109"/>
        <end position="130"/>
    </location>
</feature>
<keyword evidence="2" id="KW-0472">Membrane</keyword>
<dbReference type="EMBL" id="LCQK01000002">
    <property type="protein sequence ID" value="KKW15039.1"/>
    <property type="molecule type" value="Genomic_DNA"/>
</dbReference>
<evidence type="ECO:0000256" key="2">
    <source>
        <dbReference type="SAM" id="Phobius"/>
    </source>
</evidence>
<accession>A0A0G1Z7T3</accession>
<dbReference type="Proteomes" id="UP000034224">
    <property type="component" value="Unassembled WGS sequence"/>
</dbReference>
<feature type="transmembrane region" description="Helical" evidence="2">
    <location>
        <begin position="24"/>
        <end position="45"/>
    </location>
</feature>
<comment type="caution">
    <text evidence="3">The sequence shown here is derived from an EMBL/GenBank/DDBJ whole genome shotgun (WGS) entry which is preliminary data.</text>
</comment>
<evidence type="ECO:0000313" key="4">
    <source>
        <dbReference type="Proteomes" id="UP000034224"/>
    </source>
</evidence>
<organism evidence="3 4">
    <name type="scientific">Candidatus Jorgensenbacteria bacterium GW2011_GWB1_50_10</name>
    <dbReference type="NCBI Taxonomy" id="1618665"/>
    <lineage>
        <taxon>Bacteria</taxon>
        <taxon>Candidatus Joergenseniibacteriota</taxon>
    </lineage>
</organism>
<protein>
    <submittedName>
        <fullName evidence="3">Uncharacterized protein</fullName>
    </submittedName>
</protein>